<keyword evidence="1" id="KW-0378">Hydrolase</keyword>
<comment type="caution">
    <text evidence="1">The sequence shown here is derived from an EMBL/GenBank/DDBJ whole genome shotgun (WGS) entry which is preliminary data.</text>
</comment>
<evidence type="ECO:0000313" key="2">
    <source>
        <dbReference type="Proteomes" id="UP001556098"/>
    </source>
</evidence>
<dbReference type="Gene3D" id="3.10.129.10">
    <property type="entry name" value="Hotdog Thioesterase"/>
    <property type="match status" value="1"/>
</dbReference>
<dbReference type="Pfam" id="PF13279">
    <property type="entry name" value="4HBT_2"/>
    <property type="match status" value="1"/>
</dbReference>
<organism evidence="1 2">
    <name type="scientific">Sulfitobacter sediminis</name>
    <dbReference type="NCBI Taxonomy" id="3234186"/>
    <lineage>
        <taxon>Bacteria</taxon>
        <taxon>Pseudomonadati</taxon>
        <taxon>Pseudomonadota</taxon>
        <taxon>Alphaproteobacteria</taxon>
        <taxon>Rhodobacterales</taxon>
        <taxon>Roseobacteraceae</taxon>
        <taxon>Sulfitobacter</taxon>
    </lineage>
</organism>
<evidence type="ECO:0000313" key="1">
    <source>
        <dbReference type="EMBL" id="MEW9921844.1"/>
    </source>
</evidence>
<dbReference type="Proteomes" id="UP001556098">
    <property type="component" value="Unassembled WGS sequence"/>
</dbReference>
<sequence>MALVYNTPLSPAQQAVEGIDPVQPLAMADRVRYSELDILKHVNNTAYMEWFERLRIRYCSDWGMTDYQDTADNPRIVIRSGTIHFRQETFMNEDYIVTCACRAFRTSSYTLGQQIWSGGTLRATFDCVMVHLEHDGSARRPLPDDLRARFIAVDGATEEG</sequence>
<dbReference type="InterPro" id="IPR029069">
    <property type="entry name" value="HotDog_dom_sf"/>
</dbReference>
<dbReference type="EC" id="3.1.2.-" evidence="1"/>
<proteinExistence type="predicted"/>
<dbReference type="RefSeq" id="WP_367879544.1">
    <property type="nucleotide sequence ID" value="NZ_JBFNXX010000023.1"/>
</dbReference>
<dbReference type="GO" id="GO:0016787">
    <property type="term" value="F:hydrolase activity"/>
    <property type="evidence" value="ECO:0007669"/>
    <property type="project" value="UniProtKB-KW"/>
</dbReference>
<keyword evidence="2" id="KW-1185">Reference proteome</keyword>
<name>A0ABV3RSC6_9RHOB</name>
<dbReference type="SUPFAM" id="SSF54637">
    <property type="entry name" value="Thioesterase/thiol ester dehydrase-isomerase"/>
    <property type="match status" value="1"/>
</dbReference>
<protein>
    <submittedName>
        <fullName evidence="1">Acyl-CoA thioesterase</fullName>
        <ecNumber evidence="1">3.1.2.-</ecNumber>
    </submittedName>
</protein>
<dbReference type="EMBL" id="JBFNXX010000023">
    <property type="protein sequence ID" value="MEW9921844.1"/>
    <property type="molecule type" value="Genomic_DNA"/>
</dbReference>
<gene>
    <name evidence="1" type="ORF">AB2B41_19730</name>
</gene>
<dbReference type="CDD" id="cd00586">
    <property type="entry name" value="4HBT"/>
    <property type="match status" value="1"/>
</dbReference>
<reference evidence="1 2" key="1">
    <citation type="submission" date="2024-07" db="EMBL/GenBank/DDBJ databases">
        <title>Marimonas sp.nov., isolated from tidal-flat sediment.</title>
        <authorList>
            <person name="Jayan J.N."/>
            <person name="Lee S.S."/>
        </authorList>
    </citation>
    <scope>NUCLEOTIDE SEQUENCE [LARGE SCALE GENOMIC DNA]</scope>
    <source>
        <strain evidence="1 2">MJW-29</strain>
    </source>
</reference>
<accession>A0ABV3RSC6</accession>